<evidence type="ECO:0000313" key="2">
    <source>
        <dbReference type="EMBL" id="MFD1563986.1"/>
    </source>
</evidence>
<name>A0ABD6BG84_9EURY</name>
<proteinExistence type="predicted"/>
<organism evidence="2 3">
    <name type="scientific">Haloarchaeobius amylolyticus</name>
    <dbReference type="NCBI Taxonomy" id="1198296"/>
    <lineage>
        <taxon>Archaea</taxon>
        <taxon>Methanobacteriati</taxon>
        <taxon>Methanobacteriota</taxon>
        <taxon>Stenosarchaea group</taxon>
        <taxon>Halobacteria</taxon>
        <taxon>Halobacteriales</taxon>
        <taxon>Halorubellaceae</taxon>
        <taxon>Haloarchaeobius</taxon>
    </lineage>
</organism>
<evidence type="ECO:0000259" key="1">
    <source>
        <dbReference type="Pfam" id="PF26408"/>
    </source>
</evidence>
<dbReference type="Pfam" id="PF26408">
    <property type="entry name" value="DUF8106"/>
    <property type="match status" value="1"/>
</dbReference>
<dbReference type="RefSeq" id="WP_390287058.1">
    <property type="nucleotide sequence ID" value="NZ_JBHUDI010000005.1"/>
</dbReference>
<feature type="domain" description="DUF8106" evidence="1">
    <location>
        <begin position="17"/>
        <end position="59"/>
    </location>
</feature>
<dbReference type="AlphaFoldDB" id="A0ABD6BG84"/>
<comment type="caution">
    <text evidence="2">The sequence shown here is derived from an EMBL/GenBank/DDBJ whole genome shotgun (WGS) entry which is preliminary data.</text>
</comment>
<keyword evidence="3" id="KW-1185">Reference proteome</keyword>
<evidence type="ECO:0000313" key="3">
    <source>
        <dbReference type="Proteomes" id="UP001597076"/>
    </source>
</evidence>
<sequence length="66" mass="7209">MPTPPTHDDSPPPPEAQKTVLFCPDCGHWSPITGDWDITTTADERLLVCTVCGSIVDRRSDPMEAT</sequence>
<accession>A0ABD6BG84</accession>
<reference evidence="2 3" key="1">
    <citation type="journal article" date="2019" name="Int. J. Syst. Evol. Microbiol.">
        <title>The Global Catalogue of Microorganisms (GCM) 10K type strain sequencing project: providing services to taxonomists for standard genome sequencing and annotation.</title>
        <authorList>
            <consortium name="The Broad Institute Genomics Platform"/>
            <consortium name="The Broad Institute Genome Sequencing Center for Infectious Disease"/>
            <person name="Wu L."/>
            <person name="Ma J."/>
        </authorList>
    </citation>
    <scope>NUCLEOTIDE SEQUENCE [LARGE SCALE GENOMIC DNA]</scope>
    <source>
        <strain evidence="2 3">CGMCC 1.12230</strain>
    </source>
</reference>
<dbReference type="EMBL" id="JBHUDI010000005">
    <property type="protein sequence ID" value="MFD1563986.1"/>
    <property type="molecule type" value="Genomic_DNA"/>
</dbReference>
<gene>
    <name evidence="2" type="ORF">ACFR99_10540</name>
</gene>
<protein>
    <recommendedName>
        <fullName evidence="1">DUF8106 domain-containing protein</fullName>
    </recommendedName>
</protein>
<dbReference type="InterPro" id="IPR058419">
    <property type="entry name" value="DUF8106"/>
</dbReference>
<dbReference type="Proteomes" id="UP001597076">
    <property type="component" value="Unassembled WGS sequence"/>
</dbReference>